<dbReference type="PROSITE" id="PS50110">
    <property type="entry name" value="RESPONSE_REGULATORY"/>
    <property type="match status" value="1"/>
</dbReference>
<feature type="modified residue" description="4-aspartylphosphate" evidence="1">
    <location>
        <position position="87"/>
    </location>
</feature>
<dbReference type="KEGG" id="alv:Alvin_1072"/>
<accession>D3RRV7</accession>
<dbReference type="Gene3D" id="3.20.20.450">
    <property type="entry name" value="EAL domain"/>
    <property type="match status" value="1"/>
</dbReference>
<dbReference type="InterPro" id="IPR043128">
    <property type="entry name" value="Rev_trsase/Diguanyl_cyclase"/>
</dbReference>
<dbReference type="PROSITE" id="PS50883">
    <property type="entry name" value="EAL"/>
    <property type="match status" value="1"/>
</dbReference>
<keyword evidence="1" id="KW-0597">Phosphoprotein</keyword>
<proteinExistence type="predicted"/>
<dbReference type="EMBL" id="CP001896">
    <property type="protein sequence ID" value="ADC62011.1"/>
    <property type="molecule type" value="Genomic_DNA"/>
</dbReference>
<dbReference type="Gene3D" id="3.40.50.2300">
    <property type="match status" value="1"/>
</dbReference>
<reference evidence="5 6" key="1">
    <citation type="journal article" date="2011" name="Stand. Genomic Sci.">
        <title>Complete genome sequence of Allochromatium vinosum DSM 180(T).</title>
        <authorList>
            <person name="Weissgerber T."/>
            <person name="Zigann R."/>
            <person name="Bruce D."/>
            <person name="Chang Y.J."/>
            <person name="Detter J.C."/>
            <person name="Han C."/>
            <person name="Hauser L."/>
            <person name="Jeffries C.D."/>
            <person name="Land M."/>
            <person name="Munk A.C."/>
            <person name="Tapia R."/>
            <person name="Dahl C."/>
        </authorList>
    </citation>
    <scope>NUCLEOTIDE SEQUENCE [LARGE SCALE GENOMIC DNA]</scope>
    <source>
        <strain evidence="6">ATCC 17899 / DSM 180 / NBRC 103801 / NCIMB 10441 / D</strain>
    </source>
</reference>
<dbReference type="SUPFAM" id="SSF141868">
    <property type="entry name" value="EAL domain-like"/>
    <property type="match status" value="1"/>
</dbReference>
<feature type="domain" description="EAL" evidence="3">
    <location>
        <begin position="484"/>
        <end position="738"/>
    </location>
</feature>
<dbReference type="InterPro" id="IPR035919">
    <property type="entry name" value="EAL_sf"/>
</dbReference>
<dbReference type="Pfam" id="PF11849">
    <property type="entry name" value="DUF3369"/>
    <property type="match status" value="1"/>
</dbReference>
<dbReference type="InterPro" id="IPR001789">
    <property type="entry name" value="Sig_transdc_resp-reg_receiver"/>
</dbReference>
<evidence type="ECO:0000259" key="4">
    <source>
        <dbReference type="PROSITE" id="PS50887"/>
    </source>
</evidence>
<dbReference type="InterPro" id="IPR021800">
    <property type="entry name" value="DUF3369"/>
</dbReference>
<dbReference type="InterPro" id="IPR050706">
    <property type="entry name" value="Cyclic-di-GMP_PDE-like"/>
</dbReference>
<dbReference type="PANTHER" id="PTHR33121:SF71">
    <property type="entry name" value="OXYGEN SENSOR PROTEIN DOSP"/>
    <property type="match status" value="1"/>
</dbReference>
<dbReference type="AlphaFoldDB" id="D3RRV7"/>
<dbReference type="InterPro" id="IPR011006">
    <property type="entry name" value="CheY-like_superfamily"/>
</dbReference>
<dbReference type="eggNOG" id="COG0784">
    <property type="taxonomic scope" value="Bacteria"/>
</dbReference>
<dbReference type="SMART" id="SM00448">
    <property type="entry name" value="REC"/>
    <property type="match status" value="1"/>
</dbReference>
<feature type="domain" description="GGDEF" evidence="4">
    <location>
        <begin position="348"/>
        <end position="475"/>
    </location>
</feature>
<dbReference type="SUPFAM" id="SSF55073">
    <property type="entry name" value="Nucleotide cyclase"/>
    <property type="match status" value="1"/>
</dbReference>
<gene>
    <name evidence="5" type="ordered locus">Alvin_1072</name>
</gene>
<dbReference type="Pfam" id="PF00990">
    <property type="entry name" value="GGDEF"/>
    <property type="match status" value="1"/>
</dbReference>
<dbReference type="OrthoDB" id="8553030at2"/>
<name>D3RRV7_ALLVD</name>
<dbReference type="GO" id="GO:0000160">
    <property type="term" value="P:phosphorelay signal transduction system"/>
    <property type="evidence" value="ECO:0007669"/>
    <property type="project" value="InterPro"/>
</dbReference>
<dbReference type="CDD" id="cd01949">
    <property type="entry name" value="GGDEF"/>
    <property type="match status" value="1"/>
</dbReference>
<organism evidence="5 6">
    <name type="scientific">Allochromatium vinosum (strain ATCC 17899 / DSM 180 / NBRC 103801 / NCIMB 10441 / D)</name>
    <name type="common">Chromatium vinosum</name>
    <dbReference type="NCBI Taxonomy" id="572477"/>
    <lineage>
        <taxon>Bacteria</taxon>
        <taxon>Pseudomonadati</taxon>
        <taxon>Pseudomonadota</taxon>
        <taxon>Gammaproteobacteria</taxon>
        <taxon>Chromatiales</taxon>
        <taxon>Chromatiaceae</taxon>
        <taxon>Allochromatium</taxon>
    </lineage>
</organism>
<evidence type="ECO:0000256" key="1">
    <source>
        <dbReference type="PROSITE-ProRule" id="PRU00169"/>
    </source>
</evidence>
<dbReference type="CDD" id="cd00156">
    <property type="entry name" value="REC"/>
    <property type="match status" value="1"/>
</dbReference>
<dbReference type="Gene3D" id="3.30.70.270">
    <property type="match status" value="1"/>
</dbReference>
<dbReference type="SMART" id="SM00267">
    <property type="entry name" value="GGDEF"/>
    <property type="match status" value="1"/>
</dbReference>
<dbReference type="InterPro" id="IPR029787">
    <property type="entry name" value="Nucleotide_cyclase"/>
</dbReference>
<dbReference type="eggNOG" id="COG5001">
    <property type="taxonomic scope" value="Bacteria"/>
</dbReference>
<keyword evidence="6" id="KW-1185">Reference proteome</keyword>
<dbReference type="NCBIfam" id="TIGR00254">
    <property type="entry name" value="GGDEF"/>
    <property type="match status" value="1"/>
</dbReference>
<dbReference type="InterPro" id="IPR000160">
    <property type="entry name" value="GGDEF_dom"/>
</dbReference>
<dbReference type="HOGENOM" id="CLU_000445_70_50_6"/>
<dbReference type="PROSITE" id="PS50887">
    <property type="entry name" value="GGDEF"/>
    <property type="match status" value="1"/>
</dbReference>
<dbReference type="GO" id="GO:0071111">
    <property type="term" value="F:cyclic-guanylate-specific phosphodiesterase activity"/>
    <property type="evidence" value="ECO:0007669"/>
    <property type="project" value="InterPro"/>
</dbReference>
<dbReference type="STRING" id="572477.Alvin_1072"/>
<dbReference type="SMART" id="SM00052">
    <property type="entry name" value="EAL"/>
    <property type="match status" value="1"/>
</dbReference>
<feature type="domain" description="Response regulatory" evidence="2">
    <location>
        <begin position="32"/>
        <end position="156"/>
    </location>
</feature>
<evidence type="ECO:0000313" key="6">
    <source>
        <dbReference type="Proteomes" id="UP000001441"/>
    </source>
</evidence>
<evidence type="ECO:0000313" key="5">
    <source>
        <dbReference type="EMBL" id="ADC62011.1"/>
    </source>
</evidence>
<dbReference type="RefSeq" id="WP_012970287.1">
    <property type="nucleotide sequence ID" value="NC_013851.1"/>
</dbReference>
<dbReference type="PANTHER" id="PTHR33121">
    <property type="entry name" value="CYCLIC DI-GMP PHOSPHODIESTERASE PDEF"/>
    <property type="match status" value="1"/>
</dbReference>
<protein>
    <submittedName>
        <fullName evidence="5">Response regulator receiver modulated diguanylate cyclase/phosphodiesterase</fullName>
    </submittedName>
</protein>
<dbReference type="SUPFAM" id="SSF52172">
    <property type="entry name" value="CheY-like"/>
    <property type="match status" value="1"/>
</dbReference>
<dbReference type="Proteomes" id="UP000001441">
    <property type="component" value="Chromosome"/>
</dbReference>
<dbReference type="CDD" id="cd01948">
    <property type="entry name" value="EAL"/>
    <property type="match status" value="1"/>
</dbReference>
<sequence length="745" mass="83056">MSDAPSLDDDDIVQFIDEPSEWAPSTSADPWHILIVDDERDVHEATRLALCDLTIEGRPLVFLQAYSAQEARAILAREPSVAVVLLDVVMESEDAGLLLVRWIRRELGNQSVRIILRTGQPGYAPELETIRSFDINDYRTKSELTRVRLFTSLTVAIRSYWQLRQIEMSRRGLELIVEASTGLIRLRALQQFAEGVVTQVCALLNIAQEGLICASSSGPFADEAPRVIAAAGHYREMIHRPLAELPEASVREALRQCLLEKRHRFDRTVCLYFNVSETQGMAAYLAMTGEPSQMDRHLLEVFCANISVGFENVLLHNRLFRLAYYDQLSGLPNRNRFIQLVEEKGRDPDMALALLDLDDFADIATTLDHHFGDEVLRAVAERLEQTFGSQVMLARVAGDTFGLLGPRDAVTPERIQQVFSEPLTVRDETIRLSATSSLITLNGQPAKDRDLLKDAGIALKQGKRLGRGKANYFSEALGRAARERMQLLSSLRAAFSAEQLSLVFQPQIELASGPVIGAEALLRWEIEPGRWVPPDQFIPLAEQSGLIVPLGEWVLRTACRQLHRLTERGHTGFRMAVNVSHAQFREPGFVSMLECVLADSRVAASQIELELTESVAMDHIDDINTKLADIRRRGVTIAIDDFGTGYSSLSVLRQLNIDRLKIDRSFVKELDGTHTKAGIAQLIIALGHQCNLALIAEGVENAVQRRSLLAMGCLEAQGFLFARPMPIEQLEDWMAAAVSNQDQPV</sequence>
<dbReference type="InterPro" id="IPR001633">
    <property type="entry name" value="EAL_dom"/>
</dbReference>
<dbReference type="Pfam" id="PF00563">
    <property type="entry name" value="EAL"/>
    <property type="match status" value="1"/>
</dbReference>
<evidence type="ECO:0000259" key="3">
    <source>
        <dbReference type="PROSITE" id="PS50883"/>
    </source>
</evidence>
<evidence type="ECO:0000259" key="2">
    <source>
        <dbReference type="PROSITE" id="PS50110"/>
    </source>
</evidence>